<keyword evidence="1" id="KW-1133">Transmembrane helix</keyword>
<keyword evidence="1" id="KW-0472">Membrane</keyword>
<organism evidence="2 3">
    <name type="scientific">Amnibacterium flavum</name>
    <dbReference type="NCBI Taxonomy" id="2173173"/>
    <lineage>
        <taxon>Bacteria</taxon>
        <taxon>Bacillati</taxon>
        <taxon>Actinomycetota</taxon>
        <taxon>Actinomycetes</taxon>
        <taxon>Micrococcales</taxon>
        <taxon>Microbacteriaceae</taxon>
        <taxon>Amnibacterium</taxon>
    </lineage>
</organism>
<proteinExistence type="predicted"/>
<name>A0A2V1HTV2_9MICO</name>
<feature type="transmembrane region" description="Helical" evidence="1">
    <location>
        <begin position="28"/>
        <end position="49"/>
    </location>
</feature>
<keyword evidence="1" id="KW-0812">Transmembrane</keyword>
<dbReference type="EMBL" id="QEOP01000001">
    <property type="protein sequence ID" value="PVZ95112.1"/>
    <property type="molecule type" value="Genomic_DNA"/>
</dbReference>
<evidence type="ECO:0000256" key="1">
    <source>
        <dbReference type="SAM" id="Phobius"/>
    </source>
</evidence>
<keyword evidence="3" id="KW-1185">Reference proteome</keyword>
<comment type="caution">
    <text evidence="2">The sequence shown here is derived from an EMBL/GenBank/DDBJ whole genome shotgun (WGS) entry which is preliminary data.</text>
</comment>
<evidence type="ECO:0000313" key="2">
    <source>
        <dbReference type="EMBL" id="PVZ95112.1"/>
    </source>
</evidence>
<gene>
    <name evidence="2" type="ORF">DDQ50_00845</name>
</gene>
<accession>A0A2V1HTV2</accession>
<dbReference type="AlphaFoldDB" id="A0A2V1HTV2"/>
<reference evidence="2 3" key="1">
    <citation type="submission" date="2018-05" db="EMBL/GenBank/DDBJ databases">
        <title>Amnibacterium sp. M8JJ-5, whole genome shotgun sequence.</title>
        <authorList>
            <person name="Tuo L."/>
        </authorList>
    </citation>
    <scope>NUCLEOTIDE SEQUENCE [LARGE SCALE GENOMIC DNA]</scope>
    <source>
        <strain evidence="2 3">M8JJ-5</strain>
    </source>
</reference>
<feature type="transmembrane region" description="Helical" evidence="1">
    <location>
        <begin position="61"/>
        <end position="85"/>
    </location>
</feature>
<protein>
    <submittedName>
        <fullName evidence="2">Uncharacterized protein</fullName>
    </submittedName>
</protein>
<evidence type="ECO:0000313" key="3">
    <source>
        <dbReference type="Proteomes" id="UP000244893"/>
    </source>
</evidence>
<sequence length="232" mass="23427">MQDTATRPCVLVDSAAGGTPMAVTGFDLVLPIAVAAALLILGVALVVAARRRRAENDATSARPLISSIGLAAIIAVGFSGAMLLASTTSAHAAEQTTADASTADDCDLISYSIDRRGAGSVLLGSSLVETERVTVTNVTNGTISIAFSTDILDDVRQLAPFVHVTAACGCTGAPLIDGVLSANTAISAPIRLRAGEALTVTMQAATTASITNDLQGSELTYALVAHAMEVSA</sequence>
<dbReference type="Proteomes" id="UP000244893">
    <property type="component" value="Unassembled WGS sequence"/>
</dbReference>